<dbReference type="Pfam" id="PF01381">
    <property type="entry name" value="HTH_3"/>
    <property type="match status" value="1"/>
</dbReference>
<dbReference type="InterPro" id="IPR010982">
    <property type="entry name" value="Lambda_DNA-bd_dom_sf"/>
</dbReference>
<keyword evidence="3" id="KW-1185">Reference proteome</keyword>
<evidence type="ECO:0000313" key="2">
    <source>
        <dbReference type="EMBL" id="KGR75134.1"/>
    </source>
</evidence>
<proteinExistence type="predicted"/>
<sequence length="296" mass="35436">MEIGQVIKYIRTNKKITQQDLANAIGMTRPYIARIESGKNSISSDKLTEILEYCNVTYNEFFYIKNDYTKSSKMNEFNRVIELYYDKKLDEISKIKNKVNEQYMESGDIFLRHLYILCHCMENDLDPKKIKEEYIKEITDYLLSMDEWCYHELVILNNFIFLFPPETAFLMTKNLLYRADKYKGLNLDKNMLSYLFFNLLEFSFKYDGYQYSKIVLEATKKYYKKISDFFEQTLIIYYEGLLNIVEDSIEEGMEKCNRAFIIFETLGHEQILQKYKADLEDLLKKVEKKDSIVEEV</sequence>
<dbReference type="InterPro" id="IPR010057">
    <property type="entry name" value="Transcription_activator_Rgg_C"/>
</dbReference>
<dbReference type="SMART" id="SM00530">
    <property type="entry name" value="HTH_XRE"/>
    <property type="match status" value="1"/>
</dbReference>
<dbReference type="Gene3D" id="1.25.40.400">
    <property type="match status" value="1"/>
</dbReference>
<dbReference type="OrthoDB" id="252257at2"/>
<dbReference type="PANTHER" id="PTHR37038">
    <property type="entry name" value="TRANSCRIPTIONAL REGULATOR-RELATED"/>
    <property type="match status" value="1"/>
</dbReference>
<dbReference type="Pfam" id="PF21259">
    <property type="entry name" value="Rgg_C"/>
    <property type="match status" value="1"/>
</dbReference>
<gene>
    <name evidence="2" type="ORF">CD33_12735</name>
</gene>
<dbReference type="Gene3D" id="1.10.260.40">
    <property type="entry name" value="lambda repressor-like DNA-binding domains"/>
    <property type="match status" value="1"/>
</dbReference>
<dbReference type="eggNOG" id="COG1396">
    <property type="taxonomic scope" value="Bacteria"/>
</dbReference>
<evidence type="ECO:0000259" key="1">
    <source>
        <dbReference type="PROSITE" id="PS50943"/>
    </source>
</evidence>
<feature type="domain" description="HTH cro/C1-type" evidence="1">
    <location>
        <begin position="7"/>
        <end position="61"/>
    </location>
</feature>
<organism evidence="2 3">
    <name type="scientific">Ureibacillus sinduriensis BLB-1 = JCM 15800</name>
    <dbReference type="NCBI Taxonomy" id="1384057"/>
    <lineage>
        <taxon>Bacteria</taxon>
        <taxon>Bacillati</taxon>
        <taxon>Bacillota</taxon>
        <taxon>Bacilli</taxon>
        <taxon>Bacillales</taxon>
        <taxon>Caryophanaceae</taxon>
        <taxon>Ureibacillus</taxon>
    </lineage>
</organism>
<evidence type="ECO:0000313" key="3">
    <source>
        <dbReference type="Proteomes" id="UP000030408"/>
    </source>
</evidence>
<dbReference type="CDD" id="cd00093">
    <property type="entry name" value="HTH_XRE"/>
    <property type="match status" value="1"/>
</dbReference>
<name>A0A0A3HRV1_9BACL</name>
<accession>A0A0A3HRV1</accession>
<dbReference type="EMBL" id="JPVO01000052">
    <property type="protein sequence ID" value="KGR75134.1"/>
    <property type="molecule type" value="Genomic_DNA"/>
</dbReference>
<protein>
    <recommendedName>
        <fullName evidence="1">HTH cro/C1-type domain-containing protein</fullName>
    </recommendedName>
</protein>
<dbReference type="InterPro" id="IPR053163">
    <property type="entry name" value="HTH-type_regulator_Rgg"/>
</dbReference>
<dbReference type="NCBIfam" id="TIGR01716">
    <property type="entry name" value="RGG_Cterm"/>
    <property type="match status" value="1"/>
</dbReference>
<dbReference type="GO" id="GO:0003677">
    <property type="term" value="F:DNA binding"/>
    <property type="evidence" value="ECO:0007669"/>
    <property type="project" value="InterPro"/>
</dbReference>
<dbReference type="STRING" id="1384057.CD33_12735"/>
<dbReference type="RefSeq" id="WP_036201147.1">
    <property type="nucleotide sequence ID" value="NZ_AVCY01000004.1"/>
</dbReference>
<dbReference type="Proteomes" id="UP000030408">
    <property type="component" value="Unassembled WGS sequence"/>
</dbReference>
<dbReference type="SUPFAM" id="SSF47413">
    <property type="entry name" value="lambda repressor-like DNA-binding domains"/>
    <property type="match status" value="1"/>
</dbReference>
<dbReference type="PROSITE" id="PS50943">
    <property type="entry name" value="HTH_CROC1"/>
    <property type="match status" value="1"/>
</dbReference>
<dbReference type="AlphaFoldDB" id="A0A0A3HRV1"/>
<comment type="caution">
    <text evidence="2">The sequence shown here is derived from an EMBL/GenBank/DDBJ whole genome shotgun (WGS) entry which is preliminary data.</text>
</comment>
<reference evidence="2 3" key="1">
    <citation type="submission" date="2014-02" db="EMBL/GenBank/DDBJ databases">
        <title>Draft genome sequence of Lysinibacillus sinduriensis JCM 15800.</title>
        <authorList>
            <person name="Zhang F."/>
            <person name="Wang G."/>
            <person name="Zhang L."/>
        </authorList>
    </citation>
    <scope>NUCLEOTIDE SEQUENCE [LARGE SCALE GENOMIC DNA]</scope>
    <source>
        <strain evidence="2 3">JCM 15800</strain>
    </source>
</reference>
<dbReference type="InterPro" id="IPR001387">
    <property type="entry name" value="Cro/C1-type_HTH"/>
</dbReference>